<sequence length="208" mass="23234">MASETQIKKLLAQPATFTPNFTAEHSVVLPHSFGVVFDKLGSGETVEESVRLSDLCSTFRLTTKDHITLSKDQSLTEVRCRGLPPAPSSTEPTEPTEGERTLARQFFVLQEVFPLLFGLYKHAVTISGCLTSDRERKAALYETSAAGGILIWKLRTFEELAPSESGEARTKVYERIEGRAPALLRSRVQKETHRAHTAHMEQYHTLFS</sequence>
<evidence type="ECO:0000313" key="2">
    <source>
        <dbReference type="Proteomes" id="UP000620124"/>
    </source>
</evidence>
<dbReference type="AlphaFoldDB" id="A0A8H7D7J9"/>
<proteinExistence type="predicted"/>
<keyword evidence="2" id="KW-1185">Reference proteome</keyword>
<comment type="caution">
    <text evidence="1">The sequence shown here is derived from an EMBL/GenBank/DDBJ whole genome shotgun (WGS) entry which is preliminary data.</text>
</comment>
<name>A0A8H7D7J9_9AGAR</name>
<dbReference type="OrthoDB" id="619536at2759"/>
<protein>
    <submittedName>
        <fullName evidence="1">Uncharacterized protein</fullName>
    </submittedName>
</protein>
<reference evidence="1" key="1">
    <citation type="submission" date="2020-05" db="EMBL/GenBank/DDBJ databases">
        <title>Mycena genomes resolve the evolution of fungal bioluminescence.</title>
        <authorList>
            <person name="Tsai I.J."/>
        </authorList>
    </citation>
    <scope>NUCLEOTIDE SEQUENCE</scope>
    <source>
        <strain evidence="1">CCC161011</strain>
    </source>
</reference>
<accession>A0A8H7D7J9</accession>
<dbReference type="Proteomes" id="UP000620124">
    <property type="component" value="Unassembled WGS sequence"/>
</dbReference>
<dbReference type="EMBL" id="JACAZI010000004">
    <property type="protein sequence ID" value="KAF7362337.1"/>
    <property type="molecule type" value="Genomic_DNA"/>
</dbReference>
<organism evidence="1 2">
    <name type="scientific">Mycena venus</name>
    <dbReference type="NCBI Taxonomy" id="2733690"/>
    <lineage>
        <taxon>Eukaryota</taxon>
        <taxon>Fungi</taxon>
        <taxon>Dikarya</taxon>
        <taxon>Basidiomycota</taxon>
        <taxon>Agaricomycotina</taxon>
        <taxon>Agaricomycetes</taxon>
        <taxon>Agaricomycetidae</taxon>
        <taxon>Agaricales</taxon>
        <taxon>Marasmiineae</taxon>
        <taxon>Mycenaceae</taxon>
        <taxon>Mycena</taxon>
    </lineage>
</organism>
<evidence type="ECO:0000313" key="1">
    <source>
        <dbReference type="EMBL" id="KAF7362337.1"/>
    </source>
</evidence>
<gene>
    <name evidence="1" type="ORF">MVEN_00580300</name>
</gene>